<accession>A0A1M5ASM0</accession>
<evidence type="ECO:0000256" key="1">
    <source>
        <dbReference type="ARBA" id="ARBA00022801"/>
    </source>
</evidence>
<feature type="domain" description="MurNAc-LAA" evidence="2">
    <location>
        <begin position="196"/>
        <end position="288"/>
    </location>
</feature>
<dbReference type="PANTHER" id="PTHR30404">
    <property type="entry name" value="N-ACETYLMURAMOYL-L-ALANINE AMIDASE"/>
    <property type="match status" value="1"/>
</dbReference>
<dbReference type="GO" id="GO:0008745">
    <property type="term" value="F:N-acetylmuramoyl-L-alanine amidase activity"/>
    <property type="evidence" value="ECO:0007669"/>
    <property type="project" value="InterPro"/>
</dbReference>
<dbReference type="AlphaFoldDB" id="A0A1M5ASM0"/>
<dbReference type="InterPro" id="IPR050695">
    <property type="entry name" value="N-acetylmuramoyl_amidase_3"/>
</dbReference>
<reference evidence="3 4" key="1">
    <citation type="submission" date="2016-11" db="EMBL/GenBank/DDBJ databases">
        <authorList>
            <person name="Jaros S."/>
            <person name="Januszkiewicz K."/>
            <person name="Wedrychowicz H."/>
        </authorList>
    </citation>
    <scope>NUCLEOTIDE SEQUENCE [LARGE SCALE GENOMIC DNA]</scope>
    <source>
        <strain evidence="3 4">DSM 17918</strain>
    </source>
</reference>
<dbReference type="Pfam" id="PF01520">
    <property type="entry name" value="Amidase_3"/>
    <property type="match status" value="1"/>
</dbReference>
<dbReference type="InterPro" id="IPR002508">
    <property type="entry name" value="MurNAc-LAA_cat"/>
</dbReference>
<evidence type="ECO:0000259" key="2">
    <source>
        <dbReference type="SMART" id="SM00646"/>
    </source>
</evidence>
<organism evidence="3 4">
    <name type="scientific">Caldanaerobius fijiensis DSM 17918</name>
    <dbReference type="NCBI Taxonomy" id="1121256"/>
    <lineage>
        <taxon>Bacteria</taxon>
        <taxon>Bacillati</taxon>
        <taxon>Bacillota</taxon>
        <taxon>Clostridia</taxon>
        <taxon>Thermoanaerobacterales</taxon>
        <taxon>Thermoanaerobacteraceae</taxon>
        <taxon>Caldanaerobius</taxon>
    </lineage>
</organism>
<dbReference type="GO" id="GO:0009253">
    <property type="term" value="P:peptidoglycan catabolic process"/>
    <property type="evidence" value="ECO:0007669"/>
    <property type="project" value="InterPro"/>
</dbReference>
<protein>
    <submittedName>
        <fullName evidence="3">N-acetylmuramoyl-L-alanine amidase</fullName>
    </submittedName>
</protein>
<dbReference type="SUPFAM" id="SSF53187">
    <property type="entry name" value="Zn-dependent exopeptidases"/>
    <property type="match status" value="1"/>
</dbReference>
<dbReference type="OrthoDB" id="1721079at2"/>
<dbReference type="SMART" id="SM00646">
    <property type="entry name" value="Ami_3"/>
    <property type="match status" value="1"/>
</dbReference>
<dbReference type="RefSeq" id="WP_073344034.1">
    <property type="nucleotide sequence ID" value="NZ_FQVH01000018.1"/>
</dbReference>
<dbReference type="EMBL" id="FQVH01000018">
    <property type="protein sequence ID" value="SHF33229.1"/>
    <property type="molecule type" value="Genomic_DNA"/>
</dbReference>
<sequence length="295" mass="33258">MQSIFFLTNLVTDTYSSCREAVNQLKSRIVFEFTGLPVVKDKSLDKIIKIEFSPCKFNMPEGIFNIKDSTIDFLELKSSKSNVIDAIIHLVHSSRYTIQVTPGLPSRVYLYVDRSPLIPLFENKVIYLEPSRNPKAISPTSLKEEKPTLEISKNLYTLLKLMRSNVTIINEKPISLAERTEKLLKLPPGILICIGTTIDDPKVSGFKVYYHPSSKESLNLAKAVHSAMKEKLPLDSLGIHAANTNRLSYGNPGILVEAGCIRNRVDEGHLRDVDYKQKVAQALYNGLKKYFQLTL</sequence>
<gene>
    <name evidence="3" type="ORF">SAMN02746089_01716</name>
</gene>
<evidence type="ECO:0000313" key="4">
    <source>
        <dbReference type="Proteomes" id="UP000184088"/>
    </source>
</evidence>
<name>A0A1M5ASM0_9THEO</name>
<dbReference type="Proteomes" id="UP000184088">
    <property type="component" value="Unassembled WGS sequence"/>
</dbReference>
<dbReference type="GO" id="GO:0030288">
    <property type="term" value="C:outer membrane-bounded periplasmic space"/>
    <property type="evidence" value="ECO:0007669"/>
    <property type="project" value="TreeGrafter"/>
</dbReference>
<keyword evidence="4" id="KW-1185">Reference proteome</keyword>
<keyword evidence="1" id="KW-0378">Hydrolase</keyword>
<proteinExistence type="predicted"/>
<dbReference type="CDD" id="cd02696">
    <property type="entry name" value="MurNAc-LAA"/>
    <property type="match status" value="1"/>
</dbReference>
<dbReference type="STRING" id="1121256.SAMN02746089_01716"/>
<dbReference type="PANTHER" id="PTHR30404:SF0">
    <property type="entry name" value="N-ACETYLMURAMOYL-L-ALANINE AMIDASE AMIC"/>
    <property type="match status" value="1"/>
</dbReference>
<dbReference type="Gene3D" id="3.40.630.40">
    <property type="entry name" value="Zn-dependent exopeptidases"/>
    <property type="match status" value="1"/>
</dbReference>
<evidence type="ECO:0000313" key="3">
    <source>
        <dbReference type="EMBL" id="SHF33229.1"/>
    </source>
</evidence>